<evidence type="ECO:0000256" key="3">
    <source>
        <dbReference type="PIRSR" id="PIRSR603782-2"/>
    </source>
</evidence>
<dbReference type="Gene3D" id="3.40.30.10">
    <property type="entry name" value="Glutaredoxin"/>
    <property type="match status" value="1"/>
</dbReference>
<comment type="caution">
    <text evidence="6">The sequence shown here is derived from an EMBL/GenBank/DDBJ whole genome shotgun (WGS) entry which is preliminary data.</text>
</comment>
<accession>A0A5D0RB68</accession>
<gene>
    <name evidence="6" type="ORF">FVF75_16450</name>
</gene>
<keyword evidence="3" id="KW-1015">Disulfide bond</keyword>
<feature type="binding site" evidence="2">
    <location>
        <position position="84"/>
    </location>
    <ligand>
        <name>Cu cation</name>
        <dbReference type="ChEBI" id="CHEBI:23378"/>
    </ligand>
</feature>
<evidence type="ECO:0000256" key="5">
    <source>
        <dbReference type="SAM" id="SignalP"/>
    </source>
</evidence>
<feature type="binding site" evidence="2">
    <location>
        <position position="169"/>
    </location>
    <ligand>
        <name>Cu cation</name>
        <dbReference type="ChEBI" id="CHEBI:23378"/>
    </ligand>
</feature>
<dbReference type="Proteomes" id="UP000322080">
    <property type="component" value="Unassembled WGS sequence"/>
</dbReference>
<reference evidence="6 7" key="1">
    <citation type="submission" date="2019-08" db="EMBL/GenBank/DDBJ databases">
        <title>Identification of a novel species of the genus Boseongicola.</title>
        <authorList>
            <person name="Zhang X.-Q."/>
        </authorList>
    </citation>
    <scope>NUCLEOTIDE SEQUENCE [LARGE SCALE GENOMIC DNA]</scope>
    <source>
        <strain evidence="6 7">HY14</strain>
    </source>
</reference>
<feature type="binding site" evidence="2">
    <location>
        <position position="80"/>
    </location>
    <ligand>
        <name>Cu cation</name>
        <dbReference type="ChEBI" id="CHEBI:23378"/>
    </ligand>
</feature>
<keyword evidence="5" id="KW-0732">Signal</keyword>
<organism evidence="6 7">
    <name type="scientific">Maritimibacter fusiformis</name>
    <dbReference type="NCBI Taxonomy" id="2603819"/>
    <lineage>
        <taxon>Bacteria</taxon>
        <taxon>Pseudomonadati</taxon>
        <taxon>Pseudomonadota</taxon>
        <taxon>Alphaproteobacteria</taxon>
        <taxon>Rhodobacterales</taxon>
        <taxon>Roseobacteraceae</taxon>
        <taxon>Maritimibacter</taxon>
    </lineage>
</organism>
<comment type="similarity">
    <text evidence="1">Belongs to the SCO1/2 family.</text>
</comment>
<feature type="disulfide bond" description="Redox-active" evidence="3">
    <location>
        <begin position="80"/>
        <end position="84"/>
    </location>
</feature>
<keyword evidence="4" id="KW-0812">Transmembrane</keyword>
<name>A0A5D0RB68_9RHOB</name>
<evidence type="ECO:0000256" key="1">
    <source>
        <dbReference type="ARBA" id="ARBA00010996"/>
    </source>
</evidence>
<evidence type="ECO:0000256" key="2">
    <source>
        <dbReference type="PIRSR" id="PIRSR603782-1"/>
    </source>
</evidence>
<keyword evidence="7" id="KW-1185">Reference proteome</keyword>
<dbReference type="CDD" id="cd02968">
    <property type="entry name" value="SCO"/>
    <property type="match status" value="1"/>
</dbReference>
<dbReference type="InterPro" id="IPR003782">
    <property type="entry name" value="SCO1/SenC"/>
</dbReference>
<feature type="chain" id="PRO_5022763653" evidence="5">
    <location>
        <begin position="23"/>
        <end position="285"/>
    </location>
</feature>
<dbReference type="RefSeq" id="WP_148379871.1">
    <property type="nucleotide sequence ID" value="NZ_VSIY01000015.1"/>
</dbReference>
<evidence type="ECO:0000313" key="6">
    <source>
        <dbReference type="EMBL" id="TYB77834.1"/>
    </source>
</evidence>
<proteinExistence type="inferred from homology"/>
<protein>
    <submittedName>
        <fullName evidence="6">SCO family protein</fullName>
    </submittedName>
</protein>
<sequence length="285" mass="31117">MGILTRTISILWVAALGSQAHAQTVPAQVALDAEQVYEISQDAIGGQVGDYILRDQNGDPLALTELRGRPLVVSLIYTSCASICPVMTDHLADAVTEARKVLGPNSFAVLTFGFDASGDKPARLRAFSNLHGLDGLGEWYVASAEAETTEAFLADLGFSWREAAGSFDHPSQTTILDAEGKVYRQLYGEEFPLPVFMVPLKELVLGRTTNSVAPADLWNRLTFLCTVYNPLTRAYRFDYGIFFGIFFGALSLIATGAVIFRLWLERRRARRKAPSGHPSGVAERG</sequence>
<dbReference type="InterPro" id="IPR036249">
    <property type="entry name" value="Thioredoxin-like_sf"/>
</dbReference>
<keyword evidence="4" id="KW-1133">Transmembrane helix</keyword>
<keyword evidence="2" id="KW-0186">Copper</keyword>
<feature type="signal peptide" evidence="5">
    <location>
        <begin position="1"/>
        <end position="22"/>
    </location>
</feature>
<dbReference type="EMBL" id="VSIY01000015">
    <property type="protein sequence ID" value="TYB77834.1"/>
    <property type="molecule type" value="Genomic_DNA"/>
</dbReference>
<keyword evidence="4" id="KW-0472">Membrane</keyword>
<dbReference type="Pfam" id="PF02630">
    <property type="entry name" value="SCO1-SenC"/>
    <property type="match status" value="1"/>
</dbReference>
<dbReference type="AlphaFoldDB" id="A0A5D0RB68"/>
<dbReference type="SUPFAM" id="SSF52833">
    <property type="entry name" value="Thioredoxin-like"/>
    <property type="match status" value="1"/>
</dbReference>
<evidence type="ECO:0000313" key="7">
    <source>
        <dbReference type="Proteomes" id="UP000322080"/>
    </source>
</evidence>
<evidence type="ECO:0000256" key="4">
    <source>
        <dbReference type="SAM" id="Phobius"/>
    </source>
</evidence>
<feature type="transmembrane region" description="Helical" evidence="4">
    <location>
        <begin position="239"/>
        <end position="264"/>
    </location>
</feature>
<keyword evidence="2" id="KW-0479">Metal-binding</keyword>
<dbReference type="GO" id="GO:0046872">
    <property type="term" value="F:metal ion binding"/>
    <property type="evidence" value="ECO:0007669"/>
    <property type="project" value="UniProtKB-KW"/>
</dbReference>